<evidence type="ECO:0000313" key="4">
    <source>
        <dbReference type="Proteomes" id="UP000054549"/>
    </source>
</evidence>
<dbReference type="GO" id="GO:0032991">
    <property type="term" value="C:protein-containing complex"/>
    <property type="evidence" value="ECO:0007669"/>
    <property type="project" value="UniProtKB-ARBA"/>
</dbReference>
<dbReference type="Pfam" id="PF08311">
    <property type="entry name" value="Mad3_BUB1_I"/>
    <property type="match status" value="1"/>
</dbReference>
<feature type="compositionally biased region" description="Basic and acidic residues" evidence="1">
    <location>
        <begin position="297"/>
        <end position="306"/>
    </location>
</feature>
<feature type="compositionally biased region" description="Low complexity" evidence="1">
    <location>
        <begin position="322"/>
        <end position="337"/>
    </location>
</feature>
<sequence>MQDDVFTGEQSEIVDFDVLEKAKENVQPLATGRRVTTLSQVLSTPHAQREAKLSATRNRLRINVELSFEDEDGDPLEAYSRLVNWTLENYPQGHTTESGLLELLEEATRVLKDHRGGKWKQEMKYLKLWLLYASYVEKPTVIYRFMIANEIGTNFALLYEESAAVLERDGRKKDADDIYTLGMARKATPLDHLQNRYSEFQKRMLTNAVMPTASSITPSSTIASTSETRTSSGLQRTALATSRLALTSSASSHAVATPQRTNSRLQVFVDPSGAEPDSADSVAGSAWPDLGTRKSRIKENIPEVKKLAGTTLKQSSRSKRVASGNSGTSNGAASTSGIVPYRDPDPTELSTPTPKSKRGFRPFVDSGETAETAPPPTPAAPSFTPFRDEDIPASTSSSAATDAESVIKVKKAGMKQSVPTSEAEALRKAPLKNYELERDVTAFDDGTVM</sequence>
<proteinExistence type="predicted"/>
<dbReference type="PANTHER" id="PTHR14030:SF4">
    <property type="entry name" value="BUB1 KINASE, ISOFORM A-RELATED"/>
    <property type="match status" value="1"/>
</dbReference>
<feature type="region of interest" description="Disordered" evidence="1">
    <location>
        <begin position="269"/>
        <end position="403"/>
    </location>
</feature>
<accession>A0A0C2X0S3</accession>
<dbReference type="InParanoid" id="A0A0C2X0S3"/>
<organism evidence="3 4">
    <name type="scientific">Amanita muscaria (strain Koide BX008)</name>
    <dbReference type="NCBI Taxonomy" id="946122"/>
    <lineage>
        <taxon>Eukaryota</taxon>
        <taxon>Fungi</taxon>
        <taxon>Dikarya</taxon>
        <taxon>Basidiomycota</taxon>
        <taxon>Agaricomycotina</taxon>
        <taxon>Agaricomycetes</taxon>
        <taxon>Agaricomycetidae</taxon>
        <taxon>Agaricales</taxon>
        <taxon>Pluteineae</taxon>
        <taxon>Amanitaceae</taxon>
        <taxon>Amanita</taxon>
    </lineage>
</organism>
<protein>
    <recommendedName>
        <fullName evidence="2">BUB1 N-terminal domain-containing protein</fullName>
    </recommendedName>
</protein>
<dbReference type="Gene3D" id="1.25.40.430">
    <property type="match status" value="1"/>
</dbReference>
<dbReference type="SMART" id="SM00777">
    <property type="entry name" value="Mad3_BUB1_I"/>
    <property type="match status" value="1"/>
</dbReference>
<reference evidence="3 4" key="1">
    <citation type="submission" date="2014-04" db="EMBL/GenBank/DDBJ databases">
        <title>Evolutionary Origins and Diversification of the Mycorrhizal Mutualists.</title>
        <authorList>
            <consortium name="DOE Joint Genome Institute"/>
            <consortium name="Mycorrhizal Genomics Consortium"/>
            <person name="Kohler A."/>
            <person name="Kuo A."/>
            <person name="Nagy L.G."/>
            <person name="Floudas D."/>
            <person name="Copeland A."/>
            <person name="Barry K.W."/>
            <person name="Cichocki N."/>
            <person name="Veneault-Fourrey C."/>
            <person name="LaButti K."/>
            <person name="Lindquist E.A."/>
            <person name="Lipzen A."/>
            <person name="Lundell T."/>
            <person name="Morin E."/>
            <person name="Murat C."/>
            <person name="Riley R."/>
            <person name="Ohm R."/>
            <person name="Sun H."/>
            <person name="Tunlid A."/>
            <person name="Henrissat B."/>
            <person name="Grigoriev I.V."/>
            <person name="Hibbett D.S."/>
            <person name="Martin F."/>
        </authorList>
    </citation>
    <scope>NUCLEOTIDE SEQUENCE [LARGE SCALE GENOMIC DNA]</scope>
    <source>
        <strain evidence="3 4">Koide BX008</strain>
    </source>
</reference>
<evidence type="ECO:0000256" key="1">
    <source>
        <dbReference type="SAM" id="MobiDB-lite"/>
    </source>
</evidence>
<dbReference type="Proteomes" id="UP000054549">
    <property type="component" value="Unassembled WGS sequence"/>
</dbReference>
<evidence type="ECO:0000259" key="2">
    <source>
        <dbReference type="PROSITE" id="PS51489"/>
    </source>
</evidence>
<dbReference type="PROSITE" id="PS51489">
    <property type="entry name" value="BUB1_N"/>
    <property type="match status" value="1"/>
</dbReference>
<feature type="compositionally biased region" description="Low complexity" evidence="1">
    <location>
        <begin position="215"/>
        <end position="226"/>
    </location>
</feature>
<dbReference type="GO" id="GO:0005634">
    <property type="term" value="C:nucleus"/>
    <property type="evidence" value="ECO:0007669"/>
    <property type="project" value="TreeGrafter"/>
</dbReference>
<dbReference type="GO" id="GO:0007094">
    <property type="term" value="P:mitotic spindle assembly checkpoint signaling"/>
    <property type="evidence" value="ECO:0007669"/>
    <property type="project" value="InterPro"/>
</dbReference>
<dbReference type="AlphaFoldDB" id="A0A0C2X0S3"/>
<feature type="domain" description="BUB1 N-terminal" evidence="2">
    <location>
        <begin position="64"/>
        <end position="222"/>
    </location>
</feature>
<dbReference type="GO" id="GO:0051754">
    <property type="term" value="P:meiotic sister chromatid cohesion, centromeric"/>
    <property type="evidence" value="ECO:0007669"/>
    <property type="project" value="TreeGrafter"/>
</dbReference>
<dbReference type="InterPro" id="IPR013212">
    <property type="entry name" value="Mad3/Bub1_I"/>
</dbReference>
<dbReference type="STRING" id="946122.A0A0C2X0S3"/>
<feature type="compositionally biased region" description="Low complexity" evidence="1">
    <location>
        <begin position="393"/>
        <end position="403"/>
    </location>
</feature>
<dbReference type="FunFam" id="1.25.40.430:FF:000003">
    <property type="entry name" value="Checkpoint serine/threonine-protein kinase BUB1"/>
    <property type="match status" value="1"/>
</dbReference>
<dbReference type="OrthoDB" id="248495at2759"/>
<dbReference type="HOGENOM" id="CLU_043742_0_0_1"/>
<dbReference type="InterPro" id="IPR015661">
    <property type="entry name" value="Bub1/Mad3"/>
</dbReference>
<dbReference type="PANTHER" id="PTHR14030">
    <property type="entry name" value="MITOTIC CHECKPOINT SERINE/THREONINE-PROTEIN KINASE BUB1"/>
    <property type="match status" value="1"/>
</dbReference>
<dbReference type="EMBL" id="KN818267">
    <property type="protein sequence ID" value="KIL62741.1"/>
    <property type="molecule type" value="Genomic_DNA"/>
</dbReference>
<dbReference type="GO" id="GO:0004672">
    <property type="term" value="F:protein kinase activity"/>
    <property type="evidence" value="ECO:0007669"/>
    <property type="project" value="TreeGrafter"/>
</dbReference>
<evidence type="ECO:0000313" key="3">
    <source>
        <dbReference type="EMBL" id="KIL62741.1"/>
    </source>
</evidence>
<gene>
    <name evidence="3" type="ORF">M378DRAFT_749106</name>
</gene>
<name>A0A0C2X0S3_AMAMK</name>
<keyword evidence="4" id="KW-1185">Reference proteome</keyword>
<feature type="region of interest" description="Disordered" evidence="1">
    <location>
        <begin position="215"/>
        <end position="235"/>
    </location>
</feature>